<dbReference type="CDD" id="cd01715">
    <property type="entry name" value="ETF_alpha"/>
    <property type="match status" value="1"/>
</dbReference>
<proteinExistence type="inferred from homology"/>
<keyword evidence="4" id="KW-0408">Iron</keyword>
<dbReference type="InterPro" id="IPR014729">
    <property type="entry name" value="Rossmann-like_a/b/a_fold"/>
</dbReference>
<dbReference type="GO" id="GO:0033539">
    <property type="term" value="P:fatty acid beta-oxidation using acyl-CoA dehydrogenase"/>
    <property type="evidence" value="ECO:0007669"/>
    <property type="project" value="TreeGrafter"/>
</dbReference>
<comment type="similarity">
    <text evidence="1">Belongs to the ETF alpha-subunit/FixB family.</text>
</comment>
<dbReference type="PROSITE" id="PS00198">
    <property type="entry name" value="4FE4S_FER_1"/>
    <property type="match status" value="1"/>
</dbReference>
<feature type="domain" description="4Fe-4S ferredoxin-type" evidence="6">
    <location>
        <begin position="30"/>
        <end position="59"/>
    </location>
</feature>
<dbReference type="InterPro" id="IPR033947">
    <property type="entry name" value="ETF_alpha_N"/>
</dbReference>
<dbReference type="SUPFAM" id="SSF52402">
    <property type="entry name" value="Adenine nucleotide alpha hydrolases-like"/>
    <property type="match status" value="1"/>
</dbReference>
<dbReference type="RefSeq" id="WP_063555030.1">
    <property type="nucleotide sequence ID" value="NZ_LITT01000011.1"/>
</dbReference>
<dbReference type="GO" id="GO:0051536">
    <property type="term" value="F:iron-sulfur cluster binding"/>
    <property type="evidence" value="ECO:0007669"/>
    <property type="project" value="UniProtKB-KW"/>
</dbReference>
<dbReference type="PATRIC" id="fig|1538.10.peg.421"/>
<dbReference type="PANTHER" id="PTHR43153">
    <property type="entry name" value="ELECTRON TRANSFER FLAVOPROTEIN ALPHA"/>
    <property type="match status" value="1"/>
</dbReference>
<organism evidence="7 8">
    <name type="scientific">Clostridium ljungdahlii</name>
    <dbReference type="NCBI Taxonomy" id="1538"/>
    <lineage>
        <taxon>Bacteria</taxon>
        <taxon>Bacillati</taxon>
        <taxon>Bacillota</taxon>
        <taxon>Clostridia</taxon>
        <taxon>Eubacteriales</taxon>
        <taxon>Clostridiaceae</taxon>
        <taxon>Clostridium</taxon>
    </lineage>
</organism>
<reference evidence="7 8" key="1">
    <citation type="journal article" date="2015" name="Biotechnol. Bioeng.">
        <title>Genome sequence and phenotypic characterization of Caulobacter segnis.</title>
        <authorList>
            <person name="Patel S."/>
            <person name="Fletcher B."/>
            <person name="Scott D.C."/>
            <person name="Ely B."/>
        </authorList>
    </citation>
    <scope>NUCLEOTIDE SEQUENCE [LARGE SCALE GENOMIC DNA]</scope>
    <source>
        <strain evidence="7 8">ERI-2</strain>
    </source>
</reference>
<dbReference type="SUPFAM" id="SSF52467">
    <property type="entry name" value="DHS-like NAD/FAD-binding domain"/>
    <property type="match status" value="1"/>
</dbReference>
<dbReference type="Gene3D" id="3.40.50.620">
    <property type="entry name" value="HUPs"/>
    <property type="match status" value="1"/>
</dbReference>
<evidence type="ECO:0000313" key="7">
    <source>
        <dbReference type="EMBL" id="OAA90606.1"/>
    </source>
</evidence>
<evidence type="ECO:0000259" key="6">
    <source>
        <dbReference type="PROSITE" id="PS51379"/>
    </source>
</evidence>
<dbReference type="Pfam" id="PF14697">
    <property type="entry name" value="Fer4_21"/>
    <property type="match status" value="1"/>
</dbReference>
<evidence type="ECO:0000313" key="8">
    <source>
        <dbReference type="Proteomes" id="UP000077407"/>
    </source>
</evidence>
<evidence type="ECO:0000256" key="5">
    <source>
        <dbReference type="ARBA" id="ARBA00023014"/>
    </source>
</evidence>
<dbReference type="EMBL" id="LITT01000011">
    <property type="protein sequence ID" value="OAA90606.1"/>
    <property type="molecule type" value="Genomic_DNA"/>
</dbReference>
<gene>
    <name evidence="7" type="primary">acrA_3</name>
    <name evidence="7" type="ORF">WY13_01510</name>
</gene>
<sequence length="429" mass="46410">MAVIISNSCIGCESCIPSCPFDALEINGESKLVVSKEKCIECGKCVSVCPVSALSVLDGKKKANDTLKNDTKEDNKVSKSEKHTGDVWVFAEQLEGELASVTLELIGAARKLASKLGVKVCTVLLGDKVEAIISELFSYGADTIYVIDDEVFHFYRAETYSRAFCYLIDKYKPEILLMGATTTGRDLAGAVATAKKTGLTADCTHLDIDLDKRVLLASRPAFGGNIMATIVCEKRRPQMATVRPRVMQMPESKVNKTGSIVKETFKIEEKSLKTKVVEIIKEQSENAKLEDAKIIVCGGRGVQNEQGFKLLEELAKVIGGVVAGSRGAVEKGLVDHKRQVGQTGQTVSPKLYFAIGISGAIQHTVGIQGAETIVCINTDTECEMMKLATYGIQGDIFEVLPKLIISFKEALGDISKAKTRNLSAITKEV</sequence>
<dbReference type="InterPro" id="IPR017896">
    <property type="entry name" value="4Fe4S_Fe-S-bd"/>
</dbReference>
<dbReference type="OrthoDB" id="9770286at2"/>
<evidence type="ECO:0000256" key="1">
    <source>
        <dbReference type="ARBA" id="ARBA00005817"/>
    </source>
</evidence>
<dbReference type="SUPFAM" id="SSF54862">
    <property type="entry name" value="4Fe-4S ferredoxins"/>
    <property type="match status" value="1"/>
</dbReference>
<keyword evidence="5" id="KW-0411">Iron-sulfur</keyword>
<dbReference type="AlphaFoldDB" id="A0A162L9L4"/>
<dbReference type="PROSITE" id="PS51379">
    <property type="entry name" value="4FE4S_FER_2"/>
    <property type="match status" value="2"/>
</dbReference>
<dbReference type="SMART" id="SM00893">
    <property type="entry name" value="ETF"/>
    <property type="match status" value="1"/>
</dbReference>
<evidence type="ECO:0000256" key="4">
    <source>
        <dbReference type="ARBA" id="ARBA00023004"/>
    </source>
</evidence>
<dbReference type="InterPro" id="IPR001308">
    <property type="entry name" value="ETF_a/FixB"/>
</dbReference>
<keyword evidence="3" id="KW-0479">Metal-binding</keyword>
<evidence type="ECO:0000256" key="2">
    <source>
        <dbReference type="ARBA" id="ARBA00022630"/>
    </source>
</evidence>
<dbReference type="InterPro" id="IPR029035">
    <property type="entry name" value="DHS-like_NAD/FAD-binding_dom"/>
</dbReference>
<name>A0A162L9L4_9CLOT</name>
<dbReference type="InterPro" id="IPR017900">
    <property type="entry name" value="4Fe4S_Fe_S_CS"/>
</dbReference>
<protein>
    <submittedName>
        <fullName evidence="7">Acryloyl-CoA reductase electron transfer subunit beta</fullName>
    </submittedName>
</protein>
<feature type="domain" description="4Fe-4S ferredoxin-type" evidence="6">
    <location>
        <begin position="1"/>
        <end position="29"/>
    </location>
</feature>
<dbReference type="Gene3D" id="3.30.70.20">
    <property type="match status" value="1"/>
</dbReference>
<evidence type="ECO:0000256" key="3">
    <source>
        <dbReference type="ARBA" id="ARBA00022723"/>
    </source>
</evidence>
<dbReference type="Pfam" id="PF00766">
    <property type="entry name" value="ETF_alpha"/>
    <property type="match status" value="1"/>
</dbReference>
<dbReference type="Pfam" id="PF01012">
    <property type="entry name" value="ETF"/>
    <property type="match status" value="1"/>
</dbReference>
<dbReference type="InterPro" id="IPR014730">
    <property type="entry name" value="ETF_a/b_N"/>
</dbReference>
<dbReference type="PANTHER" id="PTHR43153:SF1">
    <property type="entry name" value="ELECTRON TRANSFER FLAVOPROTEIN SUBUNIT ALPHA, MITOCHONDRIAL"/>
    <property type="match status" value="1"/>
</dbReference>
<dbReference type="GO" id="GO:0050660">
    <property type="term" value="F:flavin adenine dinucleotide binding"/>
    <property type="evidence" value="ECO:0007669"/>
    <property type="project" value="InterPro"/>
</dbReference>
<dbReference type="InterPro" id="IPR014731">
    <property type="entry name" value="ETF_asu_C"/>
</dbReference>
<dbReference type="GO" id="GO:0046872">
    <property type="term" value="F:metal ion binding"/>
    <property type="evidence" value="ECO:0007669"/>
    <property type="project" value="UniProtKB-KW"/>
</dbReference>
<dbReference type="Proteomes" id="UP000077407">
    <property type="component" value="Unassembled WGS sequence"/>
</dbReference>
<dbReference type="GO" id="GO:0009055">
    <property type="term" value="F:electron transfer activity"/>
    <property type="evidence" value="ECO:0007669"/>
    <property type="project" value="InterPro"/>
</dbReference>
<accession>A0A162L9L4</accession>
<comment type="caution">
    <text evidence="7">The sequence shown here is derived from an EMBL/GenBank/DDBJ whole genome shotgun (WGS) entry which is preliminary data.</text>
</comment>
<dbReference type="Gene3D" id="3.40.50.1220">
    <property type="entry name" value="TPP-binding domain"/>
    <property type="match status" value="1"/>
</dbReference>
<keyword evidence="2" id="KW-0285">Flavoprotein</keyword>